<evidence type="ECO:0000256" key="2">
    <source>
        <dbReference type="ARBA" id="ARBA00022448"/>
    </source>
</evidence>
<keyword evidence="2 9" id="KW-0813">Transport</keyword>
<sequence>MMLRRLDRIVEAAAVTIFAASFLLICANVLNRYIVLTWLRALAKNDESFRPAYFAIREAVSTVTSTADEVPGLLLVWIAFLGAYLALRGNGHIAFDLFLDKLAPRARQIAEGAIALLMSGFFVMLFWESVRMIMVAGQTEIATAAIARGWFMLIMPISAVLMLIAVAARFFRAAQPEERR</sequence>
<proteinExistence type="inferred from homology"/>
<dbReference type="EMBL" id="LT960614">
    <property type="protein sequence ID" value="SON56665.1"/>
    <property type="molecule type" value="Genomic_DNA"/>
</dbReference>
<reference evidence="12" key="1">
    <citation type="submission" date="2017-09" db="EMBL/GenBank/DDBJ databases">
        <title>Genome sequence of Nannocystis excedens DSM 71.</title>
        <authorList>
            <person name="Blom J."/>
        </authorList>
    </citation>
    <scope>NUCLEOTIDE SEQUENCE [LARGE SCALE GENOMIC DNA]</scope>
    <source>
        <strain evidence="12">type strain: E19</strain>
    </source>
</reference>
<comment type="function">
    <text evidence="9">Part of the tripartite ATP-independent periplasmic (TRAP) transport system.</text>
</comment>
<keyword evidence="7 9" id="KW-0472">Membrane</keyword>
<organism evidence="11 12">
    <name type="scientific">Hartmannibacter diazotrophicus</name>
    <dbReference type="NCBI Taxonomy" id="1482074"/>
    <lineage>
        <taxon>Bacteria</taxon>
        <taxon>Pseudomonadati</taxon>
        <taxon>Pseudomonadota</taxon>
        <taxon>Alphaproteobacteria</taxon>
        <taxon>Hyphomicrobiales</taxon>
        <taxon>Pleomorphomonadaceae</taxon>
        <taxon>Hartmannibacter</taxon>
    </lineage>
</organism>
<comment type="subunit">
    <text evidence="9">The complex comprises the extracytoplasmic solute receptor protein and the two transmembrane proteins.</text>
</comment>
<name>A0A2C9DAN5_9HYPH</name>
<dbReference type="GO" id="GO:0015740">
    <property type="term" value="P:C4-dicarboxylate transport"/>
    <property type="evidence" value="ECO:0007669"/>
    <property type="project" value="TreeGrafter"/>
</dbReference>
<evidence type="ECO:0000259" key="10">
    <source>
        <dbReference type="Pfam" id="PF04290"/>
    </source>
</evidence>
<feature type="transmembrane region" description="Helical" evidence="9">
    <location>
        <begin position="147"/>
        <end position="171"/>
    </location>
</feature>
<accession>A0A2C9DAN5</accession>
<dbReference type="PANTHER" id="PTHR35011">
    <property type="entry name" value="2,3-DIKETO-L-GULONATE TRAP TRANSPORTER SMALL PERMEASE PROTEIN YIAM"/>
    <property type="match status" value="1"/>
</dbReference>
<dbReference type="PANTHER" id="PTHR35011:SF2">
    <property type="entry name" value="2,3-DIKETO-L-GULONATE TRAP TRANSPORTER SMALL PERMEASE PROTEIN YIAM"/>
    <property type="match status" value="1"/>
</dbReference>
<keyword evidence="5 9" id="KW-0812">Transmembrane</keyword>
<dbReference type="AlphaFoldDB" id="A0A2C9DAN5"/>
<evidence type="ECO:0000256" key="8">
    <source>
        <dbReference type="ARBA" id="ARBA00038436"/>
    </source>
</evidence>
<dbReference type="InterPro" id="IPR007387">
    <property type="entry name" value="TRAP_DctQ"/>
</dbReference>
<gene>
    <name evidence="11" type="ORF">HDIA_3124</name>
</gene>
<dbReference type="InterPro" id="IPR055348">
    <property type="entry name" value="DctQ"/>
</dbReference>
<evidence type="ECO:0000313" key="11">
    <source>
        <dbReference type="EMBL" id="SON56665.1"/>
    </source>
</evidence>
<dbReference type="GO" id="GO:0022857">
    <property type="term" value="F:transmembrane transporter activity"/>
    <property type="evidence" value="ECO:0007669"/>
    <property type="project" value="UniProtKB-UniRule"/>
</dbReference>
<comment type="subcellular location">
    <subcellularLocation>
        <location evidence="1 9">Cell inner membrane</location>
        <topology evidence="1 9">Multi-pass membrane protein</topology>
    </subcellularLocation>
</comment>
<feature type="domain" description="Tripartite ATP-independent periplasmic transporters DctQ component" evidence="10">
    <location>
        <begin position="59"/>
        <end position="174"/>
    </location>
</feature>
<comment type="similarity">
    <text evidence="8 9">Belongs to the TRAP transporter small permease family.</text>
</comment>
<feature type="transmembrane region" description="Helical" evidence="9">
    <location>
        <begin position="12"/>
        <end position="30"/>
    </location>
</feature>
<keyword evidence="12" id="KW-1185">Reference proteome</keyword>
<dbReference type="RefSeq" id="WP_197708036.1">
    <property type="nucleotide sequence ID" value="NZ_LT960614.1"/>
</dbReference>
<keyword evidence="6 9" id="KW-1133">Transmembrane helix</keyword>
<feature type="transmembrane region" description="Helical" evidence="9">
    <location>
        <begin position="70"/>
        <end position="87"/>
    </location>
</feature>
<keyword evidence="3" id="KW-1003">Cell membrane</keyword>
<evidence type="ECO:0000256" key="7">
    <source>
        <dbReference type="ARBA" id="ARBA00023136"/>
    </source>
</evidence>
<keyword evidence="4 9" id="KW-0997">Cell inner membrane</keyword>
<evidence type="ECO:0000256" key="6">
    <source>
        <dbReference type="ARBA" id="ARBA00022989"/>
    </source>
</evidence>
<evidence type="ECO:0000256" key="5">
    <source>
        <dbReference type="ARBA" id="ARBA00022692"/>
    </source>
</evidence>
<evidence type="ECO:0000313" key="12">
    <source>
        <dbReference type="Proteomes" id="UP000223606"/>
    </source>
</evidence>
<evidence type="ECO:0000256" key="4">
    <source>
        <dbReference type="ARBA" id="ARBA00022519"/>
    </source>
</evidence>
<evidence type="ECO:0000256" key="9">
    <source>
        <dbReference type="RuleBase" id="RU369079"/>
    </source>
</evidence>
<feature type="transmembrane region" description="Helical" evidence="9">
    <location>
        <begin position="108"/>
        <end position="127"/>
    </location>
</feature>
<evidence type="ECO:0000256" key="3">
    <source>
        <dbReference type="ARBA" id="ARBA00022475"/>
    </source>
</evidence>
<dbReference type="KEGG" id="hdi:HDIA_3124"/>
<dbReference type="GO" id="GO:0005886">
    <property type="term" value="C:plasma membrane"/>
    <property type="evidence" value="ECO:0007669"/>
    <property type="project" value="UniProtKB-SubCell"/>
</dbReference>
<dbReference type="Proteomes" id="UP000223606">
    <property type="component" value="Chromosome 1"/>
</dbReference>
<protein>
    <recommendedName>
        <fullName evidence="9">TRAP transporter small permease protein</fullName>
    </recommendedName>
</protein>
<dbReference type="Pfam" id="PF04290">
    <property type="entry name" value="DctQ"/>
    <property type="match status" value="1"/>
</dbReference>
<evidence type="ECO:0000256" key="1">
    <source>
        <dbReference type="ARBA" id="ARBA00004429"/>
    </source>
</evidence>